<name>A0ABQ3VD50_9CHLR</name>
<keyword evidence="3" id="KW-1185">Reference proteome</keyword>
<dbReference type="InterPro" id="IPR006121">
    <property type="entry name" value="HMA_dom"/>
</dbReference>
<dbReference type="Proteomes" id="UP000635565">
    <property type="component" value="Unassembled WGS sequence"/>
</dbReference>
<proteinExistence type="predicted"/>
<organism evidence="2 3">
    <name type="scientific">Dictyobacter formicarum</name>
    <dbReference type="NCBI Taxonomy" id="2778368"/>
    <lineage>
        <taxon>Bacteria</taxon>
        <taxon>Bacillati</taxon>
        <taxon>Chloroflexota</taxon>
        <taxon>Ktedonobacteria</taxon>
        <taxon>Ktedonobacterales</taxon>
        <taxon>Dictyobacteraceae</taxon>
        <taxon>Dictyobacter</taxon>
    </lineage>
</organism>
<comment type="caution">
    <text evidence="2">The sequence shown here is derived from an EMBL/GenBank/DDBJ whole genome shotgun (WGS) entry which is preliminary data.</text>
</comment>
<evidence type="ECO:0000313" key="3">
    <source>
        <dbReference type="Proteomes" id="UP000635565"/>
    </source>
</evidence>
<feature type="domain" description="HMA" evidence="1">
    <location>
        <begin position="5"/>
        <end position="50"/>
    </location>
</feature>
<evidence type="ECO:0000259" key="1">
    <source>
        <dbReference type="PROSITE" id="PS50846"/>
    </source>
</evidence>
<gene>
    <name evidence="2" type="ORF">KSZ_20860</name>
</gene>
<dbReference type="PROSITE" id="PS50846">
    <property type="entry name" value="HMA_2"/>
    <property type="match status" value="1"/>
</dbReference>
<dbReference type="InterPro" id="IPR036163">
    <property type="entry name" value="HMA_dom_sf"/>
</dbReference>
<sequence>MLGVYQAHFAVEGMSCAPCAMCVETRLKKVSGVKDVTVNLATEMATVILY</sequence>
<dbReference type="SUPFAM" id="SSF55008">
    <property type="entry name" value="HMA, heavy metal-associated domain"/>
    <property type="match status" value="1"/>
</dbReference>
<dbReference type="EMBL" id="BNJJ01000005">
    <property type="protein sequence ID" value="GHO84080.1"/>
    <property type="molecule type" value="Genomic_DNA"/>
</dbReference>
<dbReference type="RefSeq" id="WP_201361725.1">
    <property type="nucleotide sequence ID" value="NZ_BNJJ01000005.1"/>
</dbReference>
<dbReference type="Gene3D" id="3.30.70.100">
    <property type="match status" value="1"/>
</dbReference>
<protein>
    <recommendedName>
        <fullName evidence="1">HMA domain-containing protein</fullName>
    </recommendedName>
</protein>
<dbReference type="Pfam" id="PF00403">
    <property type="entry name" value="HMA"/>
    <property type="match status" value="1"/>
</dbReference>
<dbReference type="CDD" id="cd00371">
    <property type="entry name" value="HMA"/>
    <property type="match status" value="1"/>
</dbReference>
<accession>A0ABQ3VD50</accession>
<evidence type="ECO:0000313" key="2">
    <source>
        <dbReference type="EMBL" id="GHO84080.1"/>
    </source>
</evidence>
<reference evidence="2 3" key="1">
    <citation type="journal article" date="2021" name="Int. J. Syst. Evol. Microbiol.">
        <title>Reticulibacter mediterranei gen. nov., sp. nov., within the new family Reticulibacteraceae fam. nov., and Ktedonospora formicarum gen. nov., sp. nov., Ktedonobacter robiniae sp. nov., Dictyobacter formicarum sp. nov. and Dictyobacter arantiisoli sp. nov., belonging to the class Ktedonobacteria.</title>
        <authorList>
            <person name="Yabe S."/>
            <person name="Zheng Y."/>
            <person name="Wang C.M."/>
            <person name="Sakai Y."/>
            <person name="Abe K."/>
            <person name="Yokota A."/>
            <person name="Donadio S."/>
            <person name="Cavaletti L."/>
            <person name="Monciardini P."/>
        </authorList>
    </citation>
    <scope>NUCLEOTIDE SEQUENCE [LARGE SCALE GENOMIC DNA]</scope>
    <source>
        <strain evidence="2 3">SOSP1-9</strain>
    </source>
</reference>